<gene>
    <name evidence="1" type="primary">ppp4r1</name>
    <name evidence="1" type="ORF">DAT39_020429</name>
</gene>
<dbReference type="Proteomes" id="UP000727407">
    <property type="component" value="Unassembled WGS sequence"/>
</dbReference>
<evidence type="ECO:0000313" key="1">
    <source>
        <dbReference type="EMBL" id="KAF5889871.1"/>
    </source>
</evidence>
<dbReference type="EMBL" id="QNUK01000758">
    <property type="protein sequence ID" value="KAF5889871.1"/>
    <property type="molecule type" value="Genomic_DNA"/>
</dbReference>
<evidence type="ECO:0000313" key="2">
    <source>
        <dbReference type="Proteomes" id="UP000727407"/>
    </source>
</evidence>
<protein>
    <submittedName>
        <fullName evidence="1">Serine/threonine-protein phosphatase 4 regulatory subunit 1 isoform X1</fullName>
    </submittedName>
</protein>
<dbReference type="AlphaFoldDB" id="A0A8J4T5T0"/>
<sequence length="80" mass="8664">MPKDNFQRLGWPDLFSVHILDYCMFIPAQSTPHPALSGPWAPASAPRIPQAVLTTHLGAAYPSRAQDISTEAPLPKGVTL</sequence>
<name>A0A8J4T5T0_CLAMG</name>
<comment type="caution">
    <text evidence="1">The sequence shown here is derived from an EMBL/GenBank/DDBJ whole genome shotgun (WGS) entry which is preliminary data.</text>
</comment>
<reference evidence="1" key="1">
    <citation type="submission" date="2020-07" db="EMBL/GenBank/DDBJ databases">
        <title>Clarias magur genome sequencing, assembly and annotation.</title>
        <authorList>
            <person name="Kushwaha B."/>
            <person name="Kumar R."/>
            <person name="Das P."/>
            <person name="Joshi C.G."/>
            <person name="Kumar D."/>
            <person name="Nagpure N.S."/>
            <person name="Pandey M."/>
            <person name="Agarwal S."/>
            <person name="Srivastava S."/>
            <person name="Singh M."/>
            <person name="Sahoo L."/>
            <person name="Jayasankar P."/>
            <person name="Meher P.K."/>
            <person name="Koringa P.G."/>
            <person name="Iquebal M.A."/>
            <person name="Das S.P."/>
            <person name="Bit A."/>
            <person name="Patnaik S."/>
            <person name="Patel N."/>
            <person name="Shah T.M."/>
            <person name="Hinsu A."/>
            <person name="Jena J.K."/>
        </authorList>
    </citation>
    <scope>NUCLEOTIDE SEQUENCE</scope>
    <source>
        <strain evidence="1">CIFAMagur01</strain>
        <tissue evidence="1">Testis</tissue>
    </source>
</reference>
<accession>A0A8J4T5T0</accession>
<proteinExistence type="predicted"/>
<organism evidence="1 2">
    <name type="scientific">Clarias magur</name>
    <name type="common">Asian catfish</name>
    <name type="synonym">Macropteronotus magur</name>
    <dbReference type="NCBI Taxonomy" id="1594786"/>
    <lineage>
        <taxon>Eukaryota</taxon>
        <taxon>Metazoa</taxon>
        <taxon>Chordata</taxon>
        <taxon>Craniata</taxon>
        <taxon>Vertebrata</taxon>
        <taxon>Euteleostomi</taxon>
        <taxon>Actinopterygii</taxon>
        <taxon>Neopterygii</taxon>
        <taxon>Teleostei</taxon>
        <taxon>Ostariophysi</taxon>
        <taxon>Siluriformes</taxon>
        <taxon>Clariidae</taxon>
        <taxon>Clarias</taxon>
    </lineage>
</organism>
<keyword evidence="2" id="KW-1185">Reference proteome</keyword>